<comment type="caution">
    <text evidence="2">The sequence shown here is derived from an EMBL/GenBank/DDBJ whole genome shotgun (WGS) entry which is preliminary data.</text>
</comment>
<gene>
    <name evidence="2" type="ORF">B0T16DRAFT_410188</name>
</gene>
<protein>
    <submittedName>
        <fullName evidence="2">Translation machinery-associated protein 16</fullName>
    </submittedName>
</protein>
<dbReference type="PANTHER" id="PTHR13349">
    <property type="entry name" value="TRANSLATION MACHINERY-ASSOCIATED PROTEIN 16"/>
    <property type="match status" value="1"/>
</dbReference>
<accession>A0AA40CUI0</accession>
<keyword evidence="3" id="KW-1185">Reference proteome</keyword>
<dbReference type="InterPro" id="IPR038356">
    <property type="entry name" value="Tma16_sf"/>
</dbReference>
<dbReference type="InterPro" id="IPR021346">
    <property type="entry name" value="Tma16"/>
</dbReference>
<dbReference type="Pfam" id="PF11176">
    <property type="entry name" value="Tma16"/>
    <property type="match status" value="1"/>
</dbReference>
<name>A0AA40CUI0_9PEZI</name>
<dbReference type="GO" id="GO:0005634">
    <property type="term" value="C:nucleus"/>
    <property type="evidence" value="ECO:0007669"/>
    <property type="project" value="TreeGrafter"/>
</dbReference>
<evidence type="ECO:0000256" key="1">
    <source>
        <dbReference type="ARBA" id="ARBA00034127"/>
    </source>
</evidence>
<dbReference type="Proteomes" id="UP001174936">
    <property type="component" value="Unassembled WGS sequence"/>
</dbReference>
<evidence type="ECO:0000313" key="3">
    <source>
        <dbReference type="Proteomes" id="UP001174936"/>
    </source>
</evidence>
<dbReference type="PANTHER" id="PTHR13349:SF2">
    <property type="entry name" value="TRANSLATION MACHINERY-ASSOCIATED PROTEIN 16"/>
    <property type="match status" value="1"/>
</dbReference>
<evidence type="ECO:0000313" key="2">
    <source>
        <dbReference type="EMBL" id="KAK0649489.1"/>
    </source>
</evidence>
<proteinExistence type="inferred from homology"/>
<dbReference type="AlphaFoldDB" id="A0AA40CUI0"/>
<sequence>MAKTLEKTRKQIAKKKGGTIDALHAHSRNAKRLHKAQVRDERLDKIAESRRKQDKPLLRRVSHFREVVRENELKPLDLEAMRSKINEYVHQFDEEFDEIKKARRPGRPASAREDLLKMKITSLEKEQQDGFYIPDLTSEKNIQLLERWEGSWAFLSNLDWVKISGAGNLRPSNFPPQTN</sequence>
<organism evidence="2 3">
    <name type="scientific">Cercophora newfieldiana</name>
    <dbReference type="NCBI Taxonomy" id="92897"/>
    <lineage>
        <taxon>Eukaryota</taxon>
        <taxon>Fungi</taxon>
        <taxon>Dikarya</taxon>
        <taxon>Ascomycota</taxon>
        <taxon>Pezizomycotina</taxon>
        <taxon>Sordariomycetes</taxon>
        <taxon>Sordariomycetidae</taxon>
        <taxon>Sordariales</taxon>
        <taxon>Lasiosphaeriaceae</taxon>
        <taxon>Cercophora</taxon>
    </lineage>
</organism>
<dbReference type="EMBL" id="JAULSV010000003">
    <property type="protein sequence ID" value="KAK0649489.1"/>
    <property type="molecule type" value="Genomic_DNA"/>
</dbReference>
<comment type="similarity">
    <text evidence="1">Belongs to the TMA16 family.</text>
</comment>
<dbReference type="Gene3D" id="1.20.1440.170">
    <property type="entry name" value="Translation machinery-associated protein 16-like"/>
    <property type="match status" value="1"/>
</dbReference>
<reference evidence="2" key="1">
    <citation type="submission" date="2023-06" db="EMBL/GenBank/DDBJ databases">
        <title>Genome-scale phylogeny and comparative genomics of the fungal order Sordariales.</title>
        <authorList>
            <consortium name="Lawrence Berkeley National Laboratory"/>
            <person name="Hensen N."/>
            <person name="Bonometti L."/>
            <person name="Westerberg I."/>
            <person name="Brannstrom I.O."/>
            <person name="Guillou S."/>
            <person name="Cros-Aarteil S."/>
            <person name="Calhoun S."/>
            <person name="Haridas S."/>
            <person name="Kuo A."/>
            <person name="Mondo S."/>
            <person name="Pangilinan J."/>
            <person name="Riley R."/>
            <person name="Labutti K."/>
            <person name="Andreopoulos B."/>
            <person name="Lipzen A."/>
            <person name="Chen C."/>
            <person name="Yanf M."/>
            <person name="Daum C."/>
            <person name="Ng V."/>
            <person name="Clum A."/>
            <person name="Steindorff A."/>
            <person name="Ohm R."/>
            <person name="Martin F."/>
            <person name="Silar P."/>
            <person name="Natvig D."/>
            <person name="Lalanne C."/>
            <person name="Gautier V."/>
            <person name="Ament-Velasquez S.L."/>
            <person name="Kruys A."/>
            <person name="Hutchinson M.I."/>
            <person name="Powell A.J."/>
            <person name="Barry K."/>
            <person name="Miller A.N."/>
            <person name="Grigoriev I.V."/>
            <person name="Debuchy R."/>
            <person name="Gladieux P."/>
            <person name="Thoren M.H."/>
            <person name="Johannesson H."/>
        </authorList>
    </citation>
    <scope>NUCLEOTIDE SEQUENCE</scope>
    <source>
        <strain evidence="2">SMH2532-1</strain>
    </source>
</reference>